<evidence type="ECO:0000256" key="21">
    <source>
        <dbReference type="ARBA" id="ARBA00046522"/>
    </source>
</evidence>
<evidence type="ECO:0000256" key="11">
    <source>
        <dbReference type="ARBA" id="ARBA00023069"/>
    </source>
</evidence>
<keyword evidence="13" id="KW-0966">Cell projection</keyword>
<protein>
    <recommendedName>
        <fullName evidence="18">Synaptosomal-associated protein 29</fullName>
    </recommendedName>
    <alternativeName>
        <fullName evidence="19">Soluble 29 kDa NSF attachment protein</fullName>
    </alternativeName>
    <alternativeName>
        <fullName evidence="20">Vesicle-membrane fusion protein SNAP-29</fullName>
    </alternativeName>
</protein>
<dbReference type="AlphaFoldDB" id="A0A7M7P8S5"/>
<keyword evidence="3" id="KW-0813">Transport</keyword>
<dbReference type="GO" id="GO:0031201">
    <property type="term" value="C:SNARE complex"/>
    <property type="evidence" value="ECO:0000318"/>
    <property type="project" value="GO_Central"/>
</dbReference>
<keyword evidence="7" id="KW-0653">Protein transport</keyword>
<evidence type="ECO:0000313" key="24">
    <source>
        <dbReference type="EnsemblMetazoa" id="XP_030847762"/>
    </source>
</evidence>
<evidence type="ECO:0000256" key="19">
    <source>
        <dbReference type="ARBA" id="ARBA00042308"/>
    </source>
</evidence>
<evidence type="ECO:0000256" key="9">
    <source>
        <dbReference type="ARBA" id="ARBA00023034"/>
    </source>
</evidence>
<reference evidence="24" key="2">
    <citation type="submission" date="2021-01" db="UniProtKB">
        <authorList>
            <consortium name="EnsemblMetazoa"/>
        </authorList>
    </citation>
    <scope>IDENTIFICATION</scope>
</reference>
<comment type="subunit">
    <text evidence="21">Forms a SNARE complex, composed of VAMP8, SNAP29 and STX17, involved in fusion of autophagosome with lysosome. Interacts with multiple syntaxins including STX6. Interacts with EIPR1. Interacts with STX17; this interaction is increased in the absence of TMEM39A.</text>
</comment>
<evidence type="ECO:0000256" key="12">
    <source>
        <dbReference type="ARBA" id="ARBA00023136"/>
    </source>
</evidence>
<name>A0A7M7P8S5_STRPU</name>
<evidence type="ECO:0000256" key="13">
    <source>
        <dbReference type="ARBA" id="ARBA00023273"/>
    </source>
</evidence>
<dbReference type="CDD" id="cd15887">
    <property type="entry name" value="SNARE_SNAP29N"/>
    <property type="match status" value="1"/>
</dbReference>
<feature type="domain" description="T-SNARE coiled-coil homology" evidence="23">
    <location>
        <begin position="213"/>
        <end position="275"/>
    </location>
</feature>
<dbReference type="GO" id="GO:0016082">
    <property type="term" value="P:synaptic vesicle priming"/>
    <property type="evidence" value="ECO:0000318"/>
    <property type="project" value="GO_Central"/>
</dbReference>
<dbReference type="CTD" id="9342"/>
<keyword evidence="5" id="KW-0963">Cytoplasm</keyword>
<evidence type="ECO:0000256" key="22">
    <source>
        <dbReference type="SAM" id="MobiDB-lite"/>
    </source>
</evidence>
<evidence type="ECO:0000256" key="15">
    <source>
        <dbReference type="ARBA" id="ARBA00037064"/>
    </source>
</evidence>
<evidence type="ECO:0000256" key="7">
    <source>
        <dbReference type="ARBA" id="ARBA00022927"/>
    </source>
</evidence>
<evidence type="ECO:0000256" key="6">
    <source>
        <dbReference type="ARBA" id="ARBA00022553"/>
    </source>
</evidence>
<dbReference type="GO" id="GO:0006914">
    <property type="term" value="P:autophagy"/>
    <property type="evidence" value="ECO:0007669"/>
    <property type="project" value="UniProtKB-KW"/>
</dbReference>
<keyword evidence="4" id="KW-1003">Cell membrane</keyword>
<reference evidence="25" key="1">
    <citation type="submission" date="2015-02" db="EMBL/GenBank/DDBJ databases">
        <title>Genome sequencing for Strongylocentrotus purpuratus.</title>
        <authorList>
            <person name="Murali S."/>
            <person name="Liu Y."/>
            <person name="Vee V."/>
            <person name="English A."/>
            <person name="Wang M."/>
            <person name="Skinner E."/>
            <person name="Han Y."/>
            <person name="Muzny D.M."/>
            <person name="Worley K.C."/>
            <person name="Gibbs R.A."/>
        </authorList>
    </citation>
    <scope>NUCLEOTIDE SEQUENCE</scope>
</reference>
<dbReference type="EnsemblMetazoa" id="XM_030991902">
    <property type="protein sequence ID" value="XP_030847762"/>
    <property type="gene ID" value="LOC577389"/>
</dbReference>
<dbReference type="Proteomes" id="UP000007110">
    <property type="component" value="Unassembled WGS sequence"/>
</dbReference>
<evidence type="ECO:0000256" key="1">
    <source>
        <dbReference type="ARBA" id="ARBA00004395"/>
    </source>
</evidence>
<dbReference type="PANTHER" id="PTHR19305:SF9">
    <property type="entry name" value="SYNAPTOSOMAL-ASSOCIATED PROTEIN 29"/>
    <property type="match status" value="1"/>
</dbReference>
<keyword evidence="10" id="KW-0175">Coiled coil</keyword>
<evidence type="ECO:0000256" key="16">
    <source>
        <dbReference type="ARBA" id="ARBA00037808"/>
    </source>
</evidence>
<feature type="compositionally biased region" description="Basic and acidic residues" evidence="22">
    <location>
        <begin position="27"/>
        <end position="41"/>
    </location>
</feature>
<dbReference type="InterPro" id="IPR000727">
    <property type="entry name" value="T_SNARE_dom"/>
</dbReference>
<proteinExistence type="inferred from homology"/>
<feature type="compositionally biased region" description="Basic and acidic residues" evidence="22">
    <location>
        <begin position="148"/>
        <end position="164"/>
    </location>
</feature>
<evidence type="ECO:0000256" key="18">
    <source>
        <dbReference type="ARBA" id="ARBA00041113"/>
    </source>
</evidence>
<sequence>MSGKNPFFDEGTAGSGGAGSSWNDWEDVGKESTDYDSKNDYGFDFQSKQMEIDRRKQNMLSSTQRSMGLMYEAEQVGNETAAELLHQGEQLQRVDTKLDKMDKDLDISKRHITSMKSIFGGIVNYFNKPKPDQQEQAAPPRGPSKLKTHMERSEAEEEMRRANTDHPALKLRGVGASETNAGGWGPSSTAGFGAEDDGGVGSTSNVLQSPGMKDFDNQLNSNLDDITSGIGRLKGLAMGLNDELDKQNDDIDRITGKVGRVDVKLGQTDKEVKKILRR</sequence>
<dbReference type="GO" id="GO:0031410">
    <property type="term" value="C:cytoplasmic vesicle"/>
    <property type="evidence" value="ECO:0007669"/>
    <property type="project" value="UniProtKB-KW"/>
</dbReference>
<evidence type="ECO:0000256" key="20">
    <source>
        <dbReference type="ARBA" id="ARBA00043032"/>
    </source>
</evidence>
<dbReference type="OrthoDB" id="18679at2759"/>
<accession>A0A7M7P8S5</accession>
<dbReference type="Pfam" id="PF12352">
    <property type="entry name" value="V-SNARE_C"/>
    <property type="match status" value="1"/>
</dbReference>
<dbReference type="FunFam" id="1.20.5.110:FF:000041">
    <property type="entry name" value="Synaptosomal-associated protein 29"/>
    <property type="match status" value="1"/>
</dbReference>
<dbReference type="SUPFAM" id="SSF58038">
    <property type="entry name" value="SNARE fusion complex"/>
    <property type="match status" value="2"/>
</dbReference>
<dbReference type="KEGG" id="spu:577389"/>
<dbReference type="PANTHER" id="PTHR19305">
    <property type="entry name" value="SYNAPTOSOMAL ASSOCIATED PROTEIN"/>
    <property type="match status" value="1"/>
</dbReference>
<evidence type="ECO:0000256" key="10">
    <source>
        <dbReference type="ARBA" id="ARBA00023054"/>
    </source>
</evidence>
<dbReference type="SMART" id="SM00397">
    <property type="entry name" value="t_SNARE"/>
    <property type="match status" value="2"/>
</dbReference>
<keyword evidence="12" id="KW-0472">Membrane</keyword>
<keyword evidence="11" id="KW-0969">Cilium</keyword>
<dbReference type="PROSITE" id="PS50192">
    <property type="entry name" value="T_SNARE"/>
    <property type="match status" value="2"/>
</dbReference>
<evidence type="ECO:0000256" key="3">
    <source>
        <dbReference type="ARBA" id="ARBA00022448"/>
    </source>
</evidence>
<evidence type="ECO:0000256" key="14">
    <source>
        <dbReference type="ARBA" id="ARBA00023329"/>
    </source>
</evidence>
<keyword evidence="6" id="KW-0597">Phosphoprotein</keyword>
<evidence type="ECO:0000259" key="23">
    <source>
        <dbReference type="PROSITE" id="PS50192"/>
    </source>
</evidence>
<evidence type="ECO:0000313" key="25">
    <source>
        <dbReference type="Proteomes" id="UP000007110"/>
    </source>
</evidence>
<dbReference type="InParanoid" id="A0A7M7P8S5"/>
<dbReference type="OMA" id="NLDEMCD"/>
<comment type="similarity">
    <text evidence="2">Belongs to the SNAP-25 family.</text>
</comment>
<dbReference type="GO" id="GO:0015031">
    <property type="term" value="P:protein transport"/>
    <property type="evidence" value="ECO:0007669"/>
    <property type="project" value="UniProtKB-KW"/>
</dbReference>
<dbReference type="GO" id="GO:0000139">
    <property type="term" value="C:Golgi membrane"/>
    <property type="evidence" value="ECO:0007669"/>
    <property type="project" value="UniProtKB-SubCell"/>
</dbReference>
<keyword evidence="9" id="KW-0333">Golgi apparatus</keyword>
<dbReference type="GO" id="GO:0019905">
    <property type="term" value="F:syntaxin binding"/>
    <property type="evidence" value="ECO:0000318"/>
    <property type="project" value="GO_Central"/>
</dbReference>
<evidence type="ECO:0000256" key="17">
    <source>
        <dbReference type="ARBA" id="ARBA00037854"/>
    </source>
</evidence>
<comment type="function">
    <text evidence="15">SNAREs, soluble N-ethylmaleimide-sensitive factor-attachment protein receptors, are essential proteins for fusion of cellular membranes. SNAREs localized on opposing membranes assemble to form a trans-SNARE complex, an extended, parallel four alpha-helical bundle that drives membrane fusion. SNAP29 is a SNARE involved in autophagy through the direct control of autophagosome membrane fusion with the lysososome membrane. Also plays a role in ciliogenesis by regulating membrane fusions.</text>
</comment>
<evidence type="ECO:0000256" key="2">
    <source>
        <dbReference type="ARBA" id="ARBA00009480"/>
    </source>
</evidence>
<dbReference type="Gene3D" id="1.20.5.110">
    <property type="match status" value="2"/>
</dbReference>
<dbReference type="GO" id="GO:0060170">
    <property type="term" value="C:ciliary membrane"/>
    <property type="evidence" value="ECO:0007669"/>
    <property type="project" value="UniProtKB-SubCell"/>
</dbReference>
<feature type="region of interest" description="Disordered" evidence="22">
    <location>
        <begin position="1"/>
        <end position="41"/>
    </location>
</feature>
<keyword evidence="8" id="KW-0072">Autophagy</keyword>
<feature type="region of interest" description="Disordered" evidence="22">
    <location>
        <begin position="126"/>
        <end position="164"/>
    </location>
</feature>
<dbReference type="GeneID" id="577389"/>
<evidence type="ECO:0000256" key="4">
    <source>
        <dbReference type="ARBA" id="ARBA00022475"/>
    </source>
</evidence>
<dbReference type="GO" id="GO:0005886">
    <property type="term" value="C:plasma membrane"/>
    <property type="evidence" value="ECO:0000318"/>
    <property type="project" value="GO_Central"/>
</dbReference>
<comment type="subcellular location">
    <subcellularLocation>
        <location evidence="16">Cell projection</location>
        <location evidence="16">Cilium membrane</location>
        <topology evidence="16">Peripheral membrane protein</topology>
    </subcellularLocation>
    <subcellularLocation>
        <location evidence="17">Cytoplasmic vesicle</location>
        <location evidence="17">Autophagosome membrane</location>
        <topology evidence="17">Peripheral membrane protein</topology>
    </subcellularLocation>
    <subcellularLocation>
        <location evidence="1">Golgi apparatus membrane</location>
        <topology evidence="1">Peripheral membrane protein</topology>
    </subcellularLocation>
</comment>
<evidence type="ECO:0000256" key="5">
    <source>
        <dbReference type="ARBA" id="ARBA00022490"/>
    </source>
</evidence>
<dbReference type="GO" id="GO:0000421">
    <property type="term" value="C:autophagosome membrane"/>
    <property type="evidence" value="ECO:0007669"/>
    <property type="project" value="UniProtKB-SubCell"/>
</dbReference>
<evidence type="ECO:0000256" key="8">
    <source>
        <dbReference type="ARBA" id="ARBA00023006"/>
    </source>
</evidence>
<feature type="domain" description="T-SNARE coiled-coil homology" evidence="23">
    <location>
        <begin position="53"/>
        <end position="115"/>
    </location>
</feature>
<dbReference type="GO" id="GO:0031629">
    <property type="term" value="P:synaptic vesicle fusion to presynaptic active zone membrane"/>
    <property type="evidence" value="ECO:0000318"/>
    <property type="project" value="GO_Central"/>
</dbReference>
<dbReference type="GO" id="GO:0006887">
    <property type="term" value="P:exocytosis"/>
    <property type="evidence" value="ECO:0000318"/>
    <property type="project" value="GO_Central"/>
</dbReference>
<keyword evidence="25" id="KW-1185">Reference proteome</keyword>
<dbReference type="FunFam" id="1.20.5.110:FF:000051">
    <property type="entry name" value="synaptosomal-associated protein 29"/>
    <property type="match status" value="1"/>
</dbReference>
<dbReference type="RefSeq" id="XP_030847762.1">
    <property type="nucleotide sequence ID" value="XM_030991902.1"/>
</dbReference>
<dbReference type="GO" id="GO:0098793">
    <property type="term" value="C:presynapse"/>
    <property type="evidence" value="ECO:0007669"/>
    <property type="project" value="GOC"/>
</dbReference>
<dbReference type="CDD" id="cd15856">
    <property type="entry name" value="SNARE_SNAP29C"/>
    <property type="match status" value="1"/>
</dbReference>
<organism evidence="24 25">
    <name type="scientific">Strongylocentrotus purpuratus</name>
    <name type="common">Purple sea urchin</name>
    <dbReference type="NCBI Taxonomy" id="7668"/>
    <lineage>
        <taxon>Eukaryota</taxon>
        <taxon>Metazoa</taxon>
        <taxon>Echinodermata</taxon>
        <taxon>Eleutherozoa</taxon>
        <taxon>Echinozoa</taxon>
        <taxon>Echinoidea</taxon>
        <taxon>Euechinoidea</taxon>
        <taxon>Echinacea</taxon>
        <taxon>Camarodonta</taxon>
        <taxon>Echinidea</taxon>
        <taxon>Strongylocentrotidae</taxon>
        <taxon>Strongylocentrotus</taxon>
    </lineage>
</organism>
<keyword evidence="14" id="KW-0968">Cytoplasmic vesicle</keyword>
<dbReference type="GO" id="GO:0005484">
    <property type="term" value="F:SNAP receptor activity"/>
    <property type="evidence" value="ECO:0000318"/>
    <property type="project" value="GO_Central"/>
</dbReference>